<sequence length="100" mass="11214">MAVTGLPLGGLNRSVTDSLVHANRCRHISPQAGRALEILGHAIEYLTDEYLQEAEEISAHDPNVQAIQLLMALNREIYYACPLQPTFTERVRGFFHLALR</sequence>
<evidence type="ECO:0000313" key="1">
    <source>
        <dbReference type="EMBL" id="XBH16181.1"/>
    </source>
</evidence>
<gene>
    <name evidence="1" type="ORF">P8935_16580</name>
</gene>
<accession>A0AAU7DFM5</accession>
<proteinExistence type="predicted"/>
<dbReference type="RefSeq" id="WP_348261408.1">
    <property type="nucleotide sequence ID" value="NZ_CP121196.1"/>
</dbReference>
<name>A0AAU7DFM5_9BACT</name>
<protein>
    <submittedName>
        <fullName evidence="1">Uncharacterized protein</fullName>
    </submittedName>
</protein>
<reference evidence="1" key="1">
    <citation type="submission" date="2023-03" db="EMBL/GenBank/DDBJ databases">
        <title>Edaphobacter sp.</title>
        <authorList>
            <person name="Huber K.J."/>
            <person name="Papendorf J."/>
            <person name="Pilke C."/>
            <person name="Bunk B."/>
            <person name="Sproeer C."/>
            <person name="Pester M."/>
        </authorList>
    </citation>
    <scope>NUCLEOTIDE SEQUENCE</scope>
    <source>
        <strain evidence="1">DSM 110680</strain>
    </source>
</reference>
<dbReference type="EMBL" id="CP121196">
    <property type="protein sequence ID" value="XBH16181.1"/>
    <property type="molecule type" value="Genomic_DNA"/>
</dbReference>
<dbReference type="AlphaFoldDB" id="A0AAU7DFM5"/>
<organism evidence="1">
    <name type="scientific">Telmatobacter sp. DSM 110680</name>
    <dbReference type="NCBI Taxonomy" id="3036704"/>
    <lineage>
        <taxon>Bacteria</taxon>
        <taxon>Pseudomonadati</taxon>
        <taxon>Acidobacteriota</taxon>
        <taxon>Terriglobia</taxon>
        <taxon>Terriglobales</taxon>
        <taxon>Acidobacteriaceae</taxon>
        <taxon>Telmatobacter</taxon>
    </lineage>
</organism>